<dbReference type="Gene3D" id="3.40.1180.10">
    <property type="entry name" value="Decaprenyl diphosphate synthase-like"/>
    <property type="match status" value="1"/>
</dbReference>
<reference evidence="3" key="1">
    <citation type="submission" date="2018-05" db="EMBL/GenBank/DDBJ databases">
        <authorList>
            <person name="Lanie J.A."/>
            <person name="Ng W.-L."/>
            <person name="Kazmierczak K.M."/>
            <person name="Andrzejewski T.M."/>
            <person name="Davidsen T.M."/>
            <person name="Wayne K.J."/>
            <person name="Tettelin H."/>
            <person name="Glass J.I."/>
            <person name="Rusch D."/>
            <person name="Podicherti R."/>
            <person name="Tsui H.-C.T."/>
            <person name="Winkler M.E."/>
        </authorList>
    </citation>
    <scope>NUCLEOTIDE SEQUENCE</scope>
</reference>
<dbReference type="InterPro" id="IPR018520">
    <property type="entry name" value="UPP_synth-like_CS"/>
</dbReference>
<proteinExistence type="inferred from homology"/>
<dbReference type="SUPFAM" id="SSF64005">
    <property type="entry name" value="Undecaprenyl diphosphate synthase"/>
    <property type="match status" value="1"/>
</dbReference>
<evidence type="ECO:0000313" key="3">
    <source>
        <dbReference type="EMBL" id="SVA45417.1"/>
    </source>
</evidence>
<dbReference type="CDD" id="cd00475">
    <property type="entry name" value="Cis_IPPS"/>
    <property type="match status" value="1"/>
</dbReference>
<dbReference type="PROSITE" id="PS01066">
    <property type="entry name" value="UPP_SYNTHASE"/>
    <property type="match status" value="1"/>
</dbReference>
<keyword evidence="2" id="KW-0808">Transferase</keyword>
<organism evidence="3">
    <name type="scientific">marine metagenome</name>
    <dbReference type="NCBI Taxonomy" id="408172"/>
    <lineage>
        <taxon>unclassified sequences</taxon>
        <taxon>metagenomes</taxon>
        <taxon>ecological metagenomes</taxon>
    </lineage>
</organism>
<evidence type="ECO:0000256" key="2">
    <source>
        <dbReference type="ARBA" id="ARBA00022679"/>
    </source>
</evidence>
<name>A0A381W0L3_9ZZZZ</name>
<dbReference type="GO" id="GO:0016094">
    <property type="term" value="P:polyprenol biosynthetic process"/>
    <property type="evidence" value="ECO:0007669"/>
    <property type="project" value="TreeGrafter"/>
</dbReference>
<accession>A0A381W0L3</accession>
<sequence>MAINNKTPIDLSGINVGIIMDGNGRWAKKNHLNVSKGHEQGVETVRKIVERAAKAQLESLSLYAFSTENWSRPKNEILGIKKLIISAINSQVPDLVEQKISLNFFGDFLSFGPKVIQAIEKAQKDTQFNEPNLQLNIALGYGGRADIIQATKLIAEDIMNGNLSTDKISDSTIFDYLSAPIEELDLLIRTGGDHRISNFLLYHLAYTEIQFIETLWPDFNEEEFKSCLQKFLKTERRFGARNI</sequence>
<dbReference type="HAMAP" id="MF_01139">
    <property type="entry name" value="ISPT"/>
    <property type="match status" value="1"/>
</dbReference>
<gene>
    <name evidence="3" type="ORF">METZ01_LOCUS98271</name>
</gene>
<dbReference type="EMBL" id="UINC01010188">
    <property type="protein sequence ID" value="SVA45417.1"/>
    <property type="molecule type" value="Genomic_DNA"/>
</dbReference>
<dbReference type="PANTHER" id="PTHR10291:SF0">
    <property type="entry name" value="DEHYDRODOLICHYL DIPHOSPHATE SYNTHASE 2"/>
    <property type="match status" value="1"/>
</dbReference>
<dbReference type="InterPro" id="IPR001441">
    <property type="entry name" value="UPP_synth-like"/>
</dbReference>
<dbReference type="NCBIfam" id="TIGR00055">
    <property type="entry name" value="uppS"/>
    <property type="match status" value="1"/>
</dbReference>
<dbReference type="PANTHER" id="PTHR10291">
    <property type="entry name" value="DEHYDRODOLICHYL DIPHOSPHATE SYNTHASE FAMILY MEMBER"/>
    <property type="match status" value="1"/>
</dbReference>
<evidence type="ECO:0008006" key="4">
    <source>
        <dbReference type="Google" id="ProtNLM"/>
    </source>
</evidence>
<protein>
    <recommendedName>
        <fullName evidence="4">Undecaprenyl diphosphate synthase</fullName>
    </recommendedName>
</protein>
<dbReference type="Pfam" id="PF01255">
    <property type="entry name" value="Prenyltransf"/>
    <property type="match status" value="1"/>
</dbReference>
<dbReference type="GO" id="GO:0045547">
    <property type="term" value="F:ditrans,polycis-polyprenyl diphosphate synthase [(2E,6E)-farnesyl diphosphate specific] activity"/>
    <property type="evidence" value="ECO:0007669"/>
    <property type="project" value="TreeGrafter"/>
</dbReference>
<evidence type="ECO:0000256" key="1">
    <source>
        <dbReference type="ARBA" id="ARBA00001946"/>
    </source>
</evidence>
<dbReference type="AlphaFoldDB" id="A0A381W0L3"/>
<dbReference type="InterPro" id="IPR036424">
    <property type="entry name" value="UPP_synth-like_sf"/>
</dbReference>
<comment type="cofactor">
    <cofactor evidence="1">
        <name>Mg(2+)</name>
        <dbReference type="ChEBI" id="CHEBI:18420"/>
    </cofactor>
</comment>